<sequence>MTTILGFDAQKFRRHCGESLQTTLSSFLDFARECQPSSGESYLDNGLKEDRRAMAAAKSRNRALKQGYFA</sequence>
<dbReference type="Proteomes" id="UP001331761">
    <property type="component" value="Unassembled WGS sequence"/>
</dbReference>
<protein>
    <submittedName>
        <fullName evidence="1">Uncharacterized protein</fullName>
    </submittedName>
</protein>
<proteinExistence type="predicted"/>
<gene>
    <name evidence="1" type="ORF">GCK32_019618</name>
</gene>
<evidence type="ECO:0000313" key="2">
    <source>
        <dbReference type="Proteomes" id="UP001331761"/>
    </source>
</evidence>
<dbReference type="AlphaFoldDB" id="A0AAN8G1U8"/>
<comment type="caution">
    <text evidence="1">The sequence shown here is derived from an EMBL/GenBank/DDBJ whole genome shotgun (WGS) entry which is preliminary data.</text>
</comment>
<dbReference type="EMBL" id="WIXE01008712">
    <property type="protein sequence ID" value="KAK5979048.1"/>
    <property type="molecule type" value="Genomic_DNA"/>
</dbReference>
<keyword evidence="2" id="KW-1185">Reference proteome</keyword>
<name>A0AAN8G1U8_TRICO</name>
<organism evidence="1 2">
    <name type="scientific">Trichostrongylus colubriformis</name>
    <name type="common">Black scour worm</name>
    <dbReference type="NCBI Taxonomy" id="6319"/>
    <lineage>
        <taxon>Eukaryota</taxon>
        <taxon>Metazoa</taxon>
        <taxon>Ecdysozoa</taxon>
        <taxon>Nematoda</taxon>
        <taxon>Chromadorea</taxon>
        <taxon>Rhabditida</taxon>
        <taxon>Rhabditina</taxon>
        <taxon>Rhabditomorpha</taxon>
        <taxon>Strongyloidea</taxon>
        <taxon>Trichostrongylidae</taxon>
        <taxon>Trichostrongylus</taxon>
    </lineage>
</organism>
<evidence type="ECO:0000313" key="1">
    <source>
        <dbReference type="EMBL" id="KAK5979048.1"/>
    </source>
</evidence>
<accession>A0AAN8G1U8</accession>
<reference evidence="1 2" key="1">
    <citation type="submission" date="2019-10" db="EMBL/GenBank/DDBJ databases">
        <title>Assembly and Annotation for the nematode Trichostrongylus colubriformis.</title>
        <authorList>
            <person name="Martin J."/>
        </authorList>
    </citation>
    <scope>NUCLEOTIDE SEQUENCE [LARGE SCALE GENOMIC DNA]</scope>
    <source>
        <strain evidence="1">G859</strain>
        <tissue evidence="1">Whole worm</tissue>
    </source>
</reference>